<proteinExistence type="predicted"/>
<keyword evidence="4" id="KW-1185">Reference proteome</keyword>
<evidence type="ECO:0000313" key="4">
    <source>
        <dbReference type="Proteomes" id="UP001596074"/>
    </source>
</evidence>
<accession>A0ABW1A9Z9</accession>
<keyword evidence="2" id="KW-0812">Transmembrane</keyword>
<dbReference type="InterPro" id="IPR045428">
    <property type="entry name" value="EACC1"/>
</dbReference>
<protein>
    <submittedName>
        <fullName evidence="3">Uncharacterized protein</fullName>
    </submittedName>
</protein>
<organism evidence="3 4">
    <name type="scientific">Actinomadura rugatobispora</name>
    <dbReference type="NCBI Taxonomy" id="1994"/>
    <lineage>
        <taxon>Bacteria</taxon>
        <taxon>Bacillati</taxon>
        <taxon>Actinomycetota</taxon>
        <taxon>Actinomycetes</taxon>
        <taxon>Streptosporangiales</taxon>
        <taxon>Thermomonosporaceae</taxon>
        <taxon>Actinomadura</taxon>
    </lineage>
</organism>
<feature type="transmembrane region" description="Helical" evidence="2">
    <location>
        <begin position="54"/>
        <end position="81"/>
    </location>
</feature>
<name>A0ABW1A9Z9_9ACTN</name>
<dbReference type="Pfam" id="PF19953">
    <property type="entry name" value="EACC1"/>
    <property type="match status" value="1"/>
</dbReference>
<comment type="caution">
    <text evidence="3">The sequence shown here is derived from an EMBL/GenBank/DDBJ whole genome shotgun (WGS) entry which is preliminary data.</text>
</comment>
<sequence>MDTAFVEIRESRADPLRLDELTVRLYRDLADRDLRVRRPMGAAPEGAKSGAVAALGALVVALGASPVVAAFAEGVFAWLAARPDRTIKVTRGADSIEISDPSPEQEQQLIEWLTRHPETRDELS</sequence>
<dbReference type="RefSeq" id="WP_378287769.1">
    <property type="nucleotide sequence ID" value="NZ_JBHSON010000076.1"/>
</dbReference>
<gene>
    <name evidence="3" type="ORF">ACFPZN_39875</name>
</gene>
<keyword evidence="2" id="KW-1133">Transmembrane helix</keyword>
<evidence type="ECO:0000256" key="1">
    <source>
        <dbReference type="SAM" id="MobiDB-lite"/>
    </source>
</evidence>
<feature type="region of interest" description="Disordered" evidence="1">
    <location>
        <begin position="92"/>
        <end position="124"/>
    </location>
</feature>
<evidence type="ECO:0000256" key="2">
    <source>
        <dbReference type="SAM" id="Phobius"/>
    </source>
</evidence>
<dbReference type="EMBL" id="JBHSON010000076">
    <property type="protein sequence ID" value="MFC5751807.1"/>
    <property type="molecule type" value="Genomic_DNA"/>
</dbReference>
<evidence type="ECO:0000313" key="3">
    <source>
        <dbReference type="EMBL" id="MFC5751807.1"/>
    </source>
</evidence>
<reference evidence="4" key="1">
    <citation type="journal article" date="2019" name="Int. J. Syst. Evol. Microbiol.">
        <title>The Global Catalogue of Microorganisms (GCM) 10K type strain sequencing project: providing services to taxonomists for standard genome sequencing and annotation.</title>
        <authorList>
            <consortium name="The Broad Institute Genomics Platform"/>
            <consortium name="The Broad Institute Genome Sequencing Center for Infectious Disease"/>
            <person name="Wu L."/>
            <person name="Ma J."/>
        </authorList>
    </citation>
    <scope>NUCLEOTIDE SEQUENCE [LARGE SCALE GENOMIC DNA]</scope>
    <source>
        <strain evidence="4">KCTC 42087</strain>
    </source>
</reference>
<feature type="compositionally biased region" description="Basic and acidic residues" evidence="1">
    <location>
        <begin position="113"/>
        <end position="124"/>
    </location>
</feature>
<dbReference type="Proteomes" id="UP001596074">
    <property type="component" value="Unassembled WGS sequence"/>
</dbReference>
<keyword evidence="2" id="KW-0472">Membrane</keyword>